<evidence type="ECO:0008006" key="4">
    <source>
        <dbReference type="Google" id="ProtNLM"/>
    </source>
</evidence>
<dbReference type="AlphaFoldDB" id="A0A2L1GL61"/>
<keyword evidence="3" id="KW-1185">Reference proteome</keyword>
<feature type="region of interest" description="Disordered" evidence="1">
    <location>
        <begin position="187"/>
        <end position="210"/>
    </location>
</feature>
<evidence type="ECO:0000313" key="3">
    <source>
        <dbReference type="Proteomes" id="UP000239867"/>
    </source>
</evidence>
<gene>
    <name evidence="2" type="ORF">CAY53_01805</name>
</gene>
<sequence>MNDSPDLNSDVLFYRDLWHRRFREPRPLTLQNGVLKNAYCPDCGFCCGPQPETEPFPMALLESQISARTANDFYLLDRHTASLDQRGCKSLGPAGCRLPQELRPVACNIFPVVLVQEGLYLYRICPAVTLNPKAELRAMARSVQVWLNALPQAAIRRIAISRTAAELAGKYLDLRLRVQGSSCLPAAPAAEPAGPKDSPGPGAGAPAILP</sequence>
<accession>A0A2L1GL61</accession>
<dbReference type="Proteomes" id="UP000239867">
    <property type="component" value="Chromosome"/>
</dbReference>
<dbReference type="OrthoDB" id="275146at2"/>
<evidence type="ECO:0000313" key="2">
    <source>
        <dbReference type="EMBL" id="AVD70376.1"/>
    </source>
</evidence>
<dbReference type="KEGG" id="deo:CAY53_01805"/>
<reference evidence="2 3" key="1">
    <citation type="journal article" date="2018" name="MBio">
        <title>Insights into the evolution of host association through the isolation and characterization of a novel human periodontal pathobiont, Desulfobulbus oralis.</title>
        <authorList>
            <person name="Cross K.L."/>
            <person name="Chirania P."/>
            <person name="Xiong W."/>
            <person name="Beall C.J."/>
            <person name="Elkins J.G."/>
            <person name="Giannone R.J."/>
            <person name="Griffen A.L."/>
            <person name="Guss A.M."/>
            <person name="Hettich R.L."/>
            <person name="Joshi S.S."/>
            <person name="Mokrzan E.M."/>
            <person name="Martin R.K."/>
            <person name="Zhulin I.B."/>
            <person name="Leys E.J."/>
            <person name="Podar M."/>
        </authorList>
    </citation>
    <scope>NUCLEOTIDE SEQUENCE [LARGE SCALE GENOMIC DNA]</scope>
    <source>
        <strain evidence="2 3">ORNL</strain>
    </source>
</reference>
<evidence type="ECO:0000256" key="1">
    <source>
        <dbReference type="SAM" id="MobiDB-lite"/>
    </source>
</evidence>
<name>A0A2L1GL61_9BACT</name>
<organism evidence="2 3">
    <name type="scientific">Desulfobulbus oralis</name>
    <dbReference type="NCBI Taxonomy" id="1986146"/>
    <lineage>
        <taxon>Bacteria</taxon>
        <taxon>Pseudomonadati</taxon>
        <taxon>Thermodesulfobacteriota</taxon>
        <taxon>Desulfobulbia</taxon>
        <taxon>Desulfobulbales</taxon>
        <taxon>Desulfobulbaceae</taxon>
        <taxon>Desulfobulbus</taxon>
    </lineage>
</organism>
<dbReference type="RefSeq" id="WP_104935691.1">
    <property type="nucleotide sequence ID" value="NZ_CP021255.1"/>
</dbReference>
<proteinExistence type="predicted"/>
<dbReference type="EMBL" id="CP021255">
    <property type="protein sequence ID" value="AVD70376.1"/>
    <property type="molecule type" value="Genomic_DNA"/>
</dbReference>
<protein>
    <recommendedName>
        <fullName evidence="4">YkgJ family cysteine cluster protein</fullName>
    </recommendedName>
</protein>